<organism evidence="1">
    <name type="scientific">Ectopseudomonas oleovorans</name>
    <name type="common">Pseudomonas oleovorans</name>
    <dbReference type="NCBI Taxonomy" id="301"/>
    <lineage>
        <taxon>Bacteria</taxon>
        <taxon>Pseudomonadati</taxon>
        <taxon>Pseudomonadota</taxon>
        <taxon>Gammaproteobacteria</taxon>
        <taxon>Pseudomonadales</taxon>
        <taxon>Pseudomonadaceae</taxon>
        <taxon>Ectopseudomonas</taxon>
    </lineage>
</organism>
<reference evidence="1" key="1">
    <citation type="submission" date="2018-11" db="EMBL/GenBank/DDBJ databases">
        <authorList>
            <consortium name="Genoscope - CEA"/>
            <person name="William W."/>
        </authorList>
    </citation>
    <scope>NUCLEOTIDE SEQUENCE [LARGE SCALE GENOMIC DNA]</scope>
    <source>
        <strain evidence="1">T9AD</strain>
    </source>
</reference>
<protein>
    <submittedName>
        <fullName evidence="1">Uncharacterized protein</fullName>
    </submittedName>
</protein>
<gene>
    <name evidence="1" type="ORF">POT9AD_2049</name>
</gene>
<dbReference type="EMBL" id="LR130779">
    <property type="protein sequence ID" value="VDN63029.1"/>
    <property type="molecule type" value="Genomic_DNA"/>
</dbReference>
<sequence length="55" mass="5401">MRRDAGAAGELDAAVGFASGKACSFDRILGGCAVRLSELASQALAGATLPSCDTA</sequence>
<evidence type="ECO:0000313" key="1">
    <source>
        <dbReference type="EMBL" id="VDN63029.1"/>
    </source>
</evidence>
<proteinExistence type="predicted"/>
<dbReference type="AlphaFoldDB" id="A0A653B2Y7"/>
<accession>A0A653B2Y7</accession>
<name>A0A653B2Y7_ECTOL</name>